<dbReference type="Gene3D" id="6.10.30.10">
    <property type="match status" value="1"/>
</dbReference>
<reference evidence="3" key="1">
    <citation type="journal article" date="2020" name="mSystems">
        <title>Genome- and Community-Level Interaction Insights into Carbon Utilization and Element Cycling Functions of Hydrothermarchaeota in Hydrothermal Sediment.</title>
        <authorList>
            <person name="Zhou Z."/>
            <person name="Liu Y."/>
            <person name="Xu W."/>
            <person name="Pan J."/>
            <person name="Luo Z.H."/>
            <person name="Li M."/>
        </authorList>
    </citation>
    <scope>NUCLEOTIDE SEQUENCE [LARGE SCALE GENOMIC DNA]</scope>
    <source>
        <strain evidence="3">SpSt-769</strain>
    </source>
</reference>
<evidence type="ECO:0000259" key="1">
    <source>
        <dbReference type="Pfam" id="PF01796"/>
    </source>
</evidence>
<dbReference type="InterPro" id="IPR012340">
    <property type="entry name" value="NA-bd_OB-fold"/>
</dbReference>
<evidence type="ECO:0000259" key="2">
    <source>
        <dbReference type="Pfam" id="PF12172"/>
    </source>
</evidence>
<name>A0A7C4AQH9_9BACT</name>
<dbReference type="PANTHER" id="PTHR34075">
    <property type="entry name" value="BLR3430 PROTEIN"/>
    <property type="match status" value="1"/>
</dbReference>
<dbReference type="Gene3D" id="2.40.50.140">
    <property type="entry name" value="Nucleic acid-binding proteins"/>
    <property type="match status" value="1"/>
</dbReference>
<dbReference type="EMBL" id="DTGT01000058">
    <property type="protein sequence ID" value="HGH60007.1"/>
    <property type="molecule type" value="Genomic_DNA"/>
</dbReference>
<sequence>MDDSNWPIFEVDQHIVAHGRYYAGKIGSRFFTALRDEKKILGIRCPHCGVVLWPPRATCRDCFSQLGLEDMEEIGPQGILESFTIVTYKEPIQPRTPPFIVGIVRLNGASCGMTHFIDEVAHDEVKIGMRVTAVFAEHRQGHIMDISHFKPVRFSTD</sequence>
<dbReference type="InterPro" id="IPR022002">
    <property type="entry name" value="ChsH2_Znr"/>
</dbReference>
<feature type="domain" description="ChsH2 C-terminal OB-fold" evidence="1">
    <location>
        <begin position="73"/>
        <end position="135"/>
    </location>
</feature>
<dbReference type="PANTHER" id="PTHR34075:SF4">
    <property type="entry name" value="DUF35 DOMAIN-CONTAINING PROTEIN"/>
    <property type="match status" value="1"/>
</dbReference>
<protein>
    <submittedName>
        <fullName evidence="3">Zn-ribbon domain-containing OB-fold protein</fullName>
    </submittedName>
</protein>
<dbReference type="Pfam" id="PF12172">
    <property type="entry name" value="zf-ChsH2"/>
    <property type="match status" value="1"/>
</dbReference>
<organism evidence="3">
    <name type="scientific">Desulfomonile tiedjei</name>
    <dbReference type="NCBI Taxonomy" id="2358"/>
    <lineage>
        <taxon>Bacteria</taxon>
        <taxon>Pseudomonadati</taxon>
        <taxon>Thermodesulfobacteriota</taxon>
        <taxon>Desulfomonilia</taxon>
        <taxon>Desulfomonilales</taxon>
        <taxon>Desulfomonilaceae</taxon>
        <taxon>Desulfomonile</taxon>
    </lineage>
</organism>
<dbReference type="AlphaFoldDB" id="A0A7C4AQH9"/>
<dbReference type="Pfam" id="PF01796">
    <property type="entry name" value="OB_ChsH2_C"/>
    <property type="match status" value="1"/>
</dbReference>
<proteinExistence type="predicted"/>
<gene>
    <name evidence="3" type="ORF">ENV54_01765</name>
</gene>
<dbReference type="InterPro" id="IPR052513">
    <property type="entry name" value="Thioester_dehydratase-like"/>
</dbReference>
<feature type="domain" description="ChsH2 rubredoxin-like zinc ribbon" evidence="2">
    <location>
        <begin position="35"/>
        <end position="65"/>
    </location>
</feature>
<accession>A0A7C4AQH9</accession>
<dbReference type="InterPro" id="IPR002878">
    <property type="entry name" value="ChsH2_C"/>
</dbReference>
<comment type="caution">
    <text evidence="3">The sequence shown here is derived from an EMBL/GenBank/DDBJ whole genome shotgun (WGS) entry which is preliminary data.</text>
</comment>
<evidence type="ECO:0000313" key="3">
    <source>
        <dbReference type="EMBL" id="HGH60007.1"/>
    </source>
</evidence>
<dbReference type="SUPFAM" id="SSF50249">
    <property type="entry name" value="Nucleic acid-binding proteins"/>
    <property type="match status" value="1"/>
</dbReference>